<accession>A0A8S3XB88</accession>
<feature type="domain" description="Acyltransferase 3" evidence="3">
    <location>
        <begin position="181"/>
        <end position="567"/>
    </location>
</feature>
<evidence type="ECO:0000259" key="3">
    <source>
        <dbReference type="Pfam" id="PF01757"/>
    </source>
</evidence>
<feature type="transmembrane region" description="Helical" evidence="1">
    <location>
        <begin position="334"/>
        <end position="353"/>
    </location>
</feature>
<dbReference type="Proteomes" id="UP000691718">
    <property type="component" value="Unassembled WGS sequence"/>
</dbReference>
<dbReference type="OrthoDB" id="10265389at2759"/>
<evidence type="ECO:0000256" key="2">
    <source>
        <dbReference type="SAM" id="SignalP"/>
    </source>
</evidence>
<feature type="transmembrane region" description="Helical" evidence="1">
    <location>
        <begin position="223"/>
        <end position="248"/>
    </location>
</feature>
<dbReference type="AlphaFoldDB" id="A0A8S3XB88"/>
<reference evidence="4" key="1">
    <citation type="submission" date="2021-04" db="EMBL/GenBank/DDBJ databases">
        <authorList>
            <person name="Tunstrom K."/>
        </authorList>
    </citation>
    <scope>NUCLEOTIDE SEQUENCE</scope>
</reference>
<feature type="transmembrane region" description="Helical" evidence="1">
    <location>
        <begin position="518"/>
        <end position="538"/>
    </location>
</feature>
<dbReference type="Pfam" id="PF01757">
    <property type="entry name" value="Acyl_transf_3"/>
    <property type="match status" value="1"/>
</dbReference>
<feature type="transmembrane region" description="Helical" evidence="1">
    <location>
        <begin position="402"/>
        <end position="428"/>
    </location>
</feature>
<dbReference type="GO" id="GO:0016747">
    <property type="term" value="F:acyltransferase activity, transferring groups other than amino-acyl groups"/>
    <property type="evidence" value="ECO:0007669"/>
    <property type="project" value="InterPro"/>
</dbReference>
<feature type="chain" id="PRO_5035766265" evidence="2">
    <location>
        <begin position="16"/>
        <end position="592"/>
    </location>
</feature>
<organism evidence="4 5">
    <name type="scientific">Parnassius apollo</name>
    <name type="common">Apollo butterfly</name>
    <name type="synonym">Papilio apollo</name>
    <dbReference type="NCBI Taxonomy" id="110799"/>
    <lineage>
        <taxon>Eukaryota</taxon>
        <taxon>Metazoa</taxon>
        <taxon>Ecdysozoa</taxon>
        <taxon>Arthropoda</taxon>
        <taxon>Hexapoda</taxon>
        <taxon>Insecta</taxon>
        <taxon>Pterygota</taxon>
        <taxon>Neoptera</taxon>
        <taxon>Endopterygota</taxon>
        <taxon>Lepidoptera</taxon>
        <taxon>Glossata</taxon>
        <taxon>Ditrysia</taxon>
        <taxon>Papilionoidea</taxon>
        <taxon>Papilionidae</taxon>
        <taxon>Parnassiinae</taxon>
        <taxon>Parnassini</taxon>
        <taxon>Parnassius</taxon>
        <taxon>Parnassius</taxon>
    </lineage>
</organism>
<feature type="transmembrane region" description="Helical" evidence="1">
    <location>
        <begin position="185"/>
        <end position="203"/>
    </location>
</feature>
<evidence type="ECO:0000313" key="4">
    <source>
        <dbReference type="EMBL" id="CAG5014932.1"/>
    </source>
</evidence>
<dbReference type="PANTHER" id="PTHR11161">
    <property type="entry name" value="O-ACYLTRANSFERASE"/>
    <property type="match status" value="1"/>
</dbReference>
<evidence type="ECO:0000313" key="5">
    <source>
        <dbReference type="Proteomes" id="UP000691718"/>
    </source>
</evidence>
<gene>
    <name evidence="4" type="ORF">PAPOLLO_LOCUS16250</name>
</gene>
<feature type="transmembrane region" description="Helical" evidence="1">
    <location>
        <begin position="269"/>
        <end position="290"/>
    </location>
</feature>
<keyword evidence="5" id="KW-1185">Reference proteome</keyword>
<dbReference type="PANTHER" id="PTHR11161:SF0">
    <property type="entry name" value="O-ACYLTRANSFERASE LIKE PROTEIN"/>
    <property type="match status" value="1"/>
</dbReference>
<sequence>MWYLIIFAIVKECYAVIAQLNDPPNDLIAVIKEYSEYTEKHYNHSYIERGVCIATKCKKYINNTNSNILNLNANLEACLNQTIWNNYGLQAKLTHVYYCNKQDEEVKYDWSDWLFGGILLLLVSINIIGSFYDLMLEKYYQDKKSDKYNNKNPYLLCFSIPRNWESLTSIKLEDRRVERLKGLHGIRVLTSFLIPLAHVMWLIGTGFTDNPQDIEKASESTHYQLIFNGLMIVQIFFVMSGFLMVYNLEILSEIVPIKWSLLPNIFLNRLWRLTPANSLIILFTATWLRYLGSGPLWKLYVTSVVSGCRQYWWAHIFYINNYFPEDKACAVHTWHLAADMQLFFLGSIVYIATKTKGRSTVIALLLLFSVAAPALHVWFQDLDALVIFKPEFYRSFSNDTYWYLHILGHNNLSCFIIGMVTGYFAYYCQKNRVEVFKHKIWQYLAWCVIPGIAGLILTGSIFYTETRLSLVIRMAYAAIHRPILGVIIAFIILGLVLRIENVQLRLLEWDGWVVPSKLSYCAYLLHLNIVHILLGARTQLGHVSFFYVVINHLGIVFLSYLAAIPLSLMVEVPFNRLKTLFQDTSMMKKKKL</sequence>
<protein>
    <submittedName>
        <fullName evidence="4">(apollo) hypothetical protein</fullName>
    </submittedName>
</protein>
<evidence type="ECO:0000256" key="1">
    <source>
        <dbReference type="SAM" id="Phobius"/>
    </source>
</evidence>
<keyword evidence="1" id="KW-1133">Transmembrane helix</keyword>
<name>A0A8S3XB88_PARAO</name>
<dbReference type="EMBL" id="CAJQZP010001064">
    <property type="protein sequence ID" value="CAG5014932.1"/>
    <property type="molecule type" value="Genomic_DNA"/>
</dbReference>
<keyword evidence="1" id="KW-0812">Transmembrane</keyword>
<keyword evidence="2" id="KW-0732">Signal</keyword>
<feature type="transmembrane region" description="Helical" evidence="1">
    <location>
        <begin position="544"/>
        <end position="568"/>
    </location>
</feature>
<feature type="transmembrane region" description="Helical" evidence="1">
    <location>
        <begin position="440"/>
        <end position="463"/>
    </location>
</feature>
<keyword evidence="1" id="KW-0472">Membrane</keyword>
<proteinExistence type="predicted"/>
<dbReference type="InterPro" id="IPR052728">
    <property type="entry name" value="O2_lipid_transport_reg"/>
</dbReference>
<dbReference type="InterPro" id="IPR002656">
    <property type="entry name" value="Acyl_transf_3_dom"/>
</dbReference>
<feature type="signal peptide" evidence="2">
    <location>
        <begin position="1"/>
        <end position="15"/>
    </location>
</feature>
<comment type="caution">
    <text evidence="4">The sequence shown here is derived from an EMBL/GenBank/DDBJ whole genome shotgun (WGS) entry which is preliminary data.</text>
</comment>
<feature type="transmembrane region" description="Helical" evidence="1">
    <location>
        <begin position="360"/>
        <end position="379"/>
    </location>
</feature>
<feature type="transmembrane region" description="Helical" evidence="1">
    <location>
        <begin position="475"/>
        <end position="497"/>
    </location>
</feature>
<feature type="transmembrane region" description="Helical" evidence="1">
    <location>
        <begin position="113"/>
        <end position="134"/>
    </location>
</feature>